<name>A0A369L5C3_9ACTN</name>
<dbReference type="FunFam" id="1.20.1060.10:FF:000001">
    <property type="entry name" value="DNA polymerase I"/>
    <property type="match status" value="1"/>
</dbReference>
<dbReference type="Pfam" id="PF00476">
    <property type="entry name" value="DNA_pol_A"/>
    <property type="match status" value="1"/>
</dbReference>
<comment type="function">
    <text evidence="15">In addition to polymerase activity, this DNA polymerase exhibits 5'-3' exonuclease activity.</text>
</comment>
<proteinExistence type="inferred from homology"/>
<dbReference type="SUPFAM" id="SSF47807">
    <property type="entry name" value="5' to 3' exonuclease, C-terminal subdomain"/>
    <property type="match status" value="1"/>
</dbReference>
<dbReference type="STRING" id="1034345.GCA_000236865_00036"/>
<dbReference type="Pfam" id="PF01367">
    <property type="entry name" value="5_3_exonuc"/>
    <property type="match status" value="1"/>
</dbReference>
<evidence type="ECO:0000256" key="11">
    <source>
        <dbReference type="ARBA" id="ARBA00023204"/>
    </source>
</evidence>
<dbReference type="GO" id="GO:0003677">
    <property type="term" value="F:DNA binding"/>
    <property type="evidence" value="ECO:0007669"/>
    <property type="project" value="UniProtKB-UniRule"/>
</dbReference>
<dbReference type="RefSeq" id="WP_114621177.1">
    <property type="nucleotide sequence ID" value="NZ_PPTP01000009.1"/>
</dbReference>
<dbReference type="GO" id="GO:0003887">
    <property type="term" value="F:DNA-directed DNA polymerase activity"/>
    <property type="evidence" value="ECO:0007669"/>
    <property type="project" value="UniProtKB-UniRule"/>
</dbReference>
<dbReference type="FunFam" id="1.10.150.20:FF:000002">
    <property type="entry name" value="DNA polymerase I"/>
    <property type="match status" value="1"/>
</dbReference>
<evidence type="ECO:0000256" key="9">
    <source>
        <dbReference type="ARBA" id="ARBA00022932"/>
    </source>
</evidence>
<comment type="catalytic activity">
    <reaction evidence="12 15">
        <text>DNA(n) + a 2'-deoxyribonucleoside 5'-triphosphate = DNA(n+1) + diphosphate</text>
        <dbReference type="Rhea" id="RHEA:22508"/>
        <dbReference type="Rhea" id="RHEA-COMP:17339"/>
        <dbReference type="Rhea" id="RHEA-COMP:17340"/>
        <dbReference type="ChEBI" id="CHEBI:33019"/>
        <dbReference type="ChEBI" id="CHEBI:61560"/>
        <dbReference type="ChEBI" id="CHEBI:173112"/>
        <dbReference type="EC" id="2.7.7.7"/>
    </reaction>
</comment>
<keyword evidence="5 15" id="KW-0548">Nucleotidyltransferase</keyword>
<dbReference type="PANTHER" id="PTHR10133">
    <property type="entry name" value="DNA POLYMERASE I"/>
    <property type="match status" value="1"/>
</dbReference>
<evidence type="ECO:0000256" key="8">
    <source>
        <dbReference type="ARBA" id="ARBA00022839"/>
    </source>
</evidence>
<dbReference type="Pfam" id="PF02739">
    <property type="entry name" value="5_3_exonuc_N"/>
    <property type="match status" value="1"/>
</dbReference>
<dbReference type="Gene3D" id="3.30.70.370">
    <property type="match status" value="1"/>
</dbReference>
<dbReference type="InterPro" id="IPR001098">
    <property type="entry name" value="DNA-dir_DNA_pol_A_palm_dom"/>
</dbReference>
<dbReference type="Gene3D" id="3.40.50.1010">
    <property type="entry name" value="5'-nuclease"/>
    <property type="match status" value="1"/>
</dbReference>
<dbReference type="GO" id="GO:0006261">
    <property type="term" value="P:DNA-templated DNA replication"/>
    <property type="evidence" value="ECO:0007669"/>
    <property type="project" value="UniProtKB-UniRule"/>
</dbReference>
<dbReference type="InterPro" id="IPR043502">
    <property type="entry name" value="DNA/RNA_pol_sf"/>
</dbReference>
<dbReference type="PANTHER" id="PTHR10133:SF27">
    <property type="entry name" value="DNA POLYMERASE NU"/>
    <property type="match status" value="1"/>
</dbReference>
<evidence type="ECO:0000256" key="5">
    <source>
        <dbReference type="ARBA" id="ARBA00022695"/>
    </source>
</evidence>
<dbReference type="PRINTS" id="PR00868">
    <property type="entry name" value="DNAPOLI"/>
</dbReference>
<evidence type="ECO:0000256" key="14">
    <source>
        <dbReference type="NCBIfam" id="TIGR00593"/>
    </source>
</evidence>
<dbReference type="EMBL" id="PPTP01000009">
    <property type="protein sequence ID" value="RDB54452.1"/>
    <property type="molecule type" value="Genomic_DNA"/>
</dbReference>
<evidence type="ECO:0000256" key="1">
    <source>
        <dbReference type="ARBA" id="ARBA00007705"/>
    </source>
</evidence>
<evidence type="ECO:0000259" key="17">
    <source>
        <dbReference type="SMART" id="SM00482"/>
    </source>
</evidence>
<evidence type="ECO:0000259" key="16">
    <source>
        <dbReference type="SMART" id="SM00475"/>
    </source>
</evidence>
<dbReference type="InterPro" id="IPR018320">
    <property type="entry name" value="DNA_polymerase_1"/>
</dbReference>
<dbReference type="AlphaFoldDB" id="A0A369L5C3"/>
<keyword evidence="7 15" id="KW-0227">DNA damage</keyword>
<evidence type="ECO:0000256" key="13">
    <source>
        <dbReference type="ARBA" id="ARBA00053603"/>
    </source>
</evidence>
<dbReference type="FunFam" id="1.10.150.20:FF:000003">
    <property type="entry name" value="DNA polymerase I"/>
    <property type="match status" value="1"/>
</dbReference>
<feature type="domain" description="DNA-directed DNA polymerase family A palm" evidence="17">
    <location>
        <begin position="633"/>
        <end position="840"/>
    </location>
</feature>
<evidence type="ECO:0000313" key="18">
    <source>
        <dbReference type="EMBL" id="RDB54452.1"/>
    </source>
</evidence>
<keyword evidence="4 15" id="KW-0808">Transferase</keyword>
<dbReference type="Gene3D" id="1.20.1060.10">
    <property type="entry name" value="Taq DNA Polymerase, Chain T, domain 4"/>
    <property type="match status" value="1"/>
</dbReference>
<dbReference type="InterPro" id="IPR020045">
    <property type="entry name" value="DNA_polI_H3TH"/>
</dbReference>
<comment type="similarity">
    <text evidence="1 15">Belongs to the DNA polymerase type-A family.</text>
</comment>
<dbReference type="GO" id="GO:0008409">
    <property type="term" value="F:5'-3' exonuclease activity"/>
    <property type="evidence" value="ECO:0007669"/>
    <property type="project" value="UniProtKB-UniRule"/>
</dbReference>
<dbReference type="SUPFAM" id="SSF56672">
    <property type="entry name" value="DNA/RNA polymerases"/>
    <property type="match status" value="1"/>
</dbReference>
<evidence type="ECO:0000256" key="6">
    <source>
        <dbReference type="ARBA" id="ARBA00022705"/>
    </source>
</evidence>
<dbReference type="OrthoDB" id="9806424at2"/>
<dbReference type="NCBIfam" id="TIGR00593">
    <property type="entry name" value="pola"/>
    <property type="match status" value="1"/>
</dbReference>
<evidence type="ECO:0000256" key="15">
    <source>
        <dbReference type="RuleBase" id="RU004460"/>
    </source>
</evidence>
<dbReference type="InterPro" id="IPR008918">
    <property type="entry name" value="HhH2"/>
</dbReference>
<dbReference type="SUPFAM" id="SSF88723">
    <property type="entry name" value="PIN domain-like"/>
    <property type="match status" value="1"/>
</dbReference>
<protein>
    <recommendedName>
        <fullName evidence="3 14">DNA polymerase I</fullName>
        <ecNumber evidence="2 14">2.7.7.7</ecNumber>
    </recommendedName>
</protein>
<dbReference type="GO" id="GO:0006302">
    <property type="term" value="P:double-strand break repair"/>
    <property type="evidence" value="ECO:0007669"/>
    <property type="project" value="TreeGrafter"/>
</dbReference>
<evidence type="ECO:0000256" key="4">
    <source>
        <dbReference type="ARBA" id="ARBA00022679"/>
    </source>
</evidence>
<keyword evidence="8 15" id="KW-0269">Exonuclease</keyword>
<dbReference type="InterPro" id="IPR036397">
    <property type="entry name" value="RNaseH_sf"/>
</dbReference>
<feature type="domain" description="5'-3' exonuclease" evidence="16">
    <location>
        <begin position="4"/>
        <end position="263"/>
    </location>
</feature>
<dbReference type="SMART" id="SM00482">
    <property type="entry name" value="POLAc"/>
    <property type="match status" value="1"/>
</dbReference>
<dbReference type="CDD" id="cd08637">
    <property type="entry name" value="DNA_pol_A_pol_I_C"/>
    <property type="match status" value="1"/>
</dbReference>
<dbReference type="Gene3D" id="1.10.150.20">
    <property type="entry name" value="5' to 3' exonuclease, C-terminal subdomain"/>
    <property type="match status" value="2"/>
</dbReference>
<dbReference type="NCBIfam" id="NF004397">
    <property type="entry name" value="PRK05755.1"/>
    <property type="match status" value="1"/>
</dbReference>
<organism evidence="18 19">
    <name type="scientific">Senegalimassilia anaerobia</name>
    <dbReference type="NCBI Taxonomy" id="1473216"/>
    <lineage>
        <taxon>Bacteria</taxon>
        <taxon>Bacillati</taxon>
        <taxon>Actinomycetota</taxon>
        <taxon>Coriobacteriia</taxon>
        <taxon>Coriobacteriales</taxon>
        <taxon>Coriobacteriaceae</taxon>
        <taxon>Senegalimassilia</taxon>
    </lineage>
</organism>
<comment type="caution">
    <text evidence="18">The sequence shown here is derived from an EMBL/GenBank/DDBJ whole genome shotgun (WGS) entry which is preliminary data.</text>
</comment>
<evidence type="ECO:0000256" key="2">
    <source>
        <dbReference type="ARBA" id="ARBA00012417"/>
    </source>
</evidence>
<dbReference type="InterPro" id="IPR020046">
    <property type="entry name" value="5-3_exonucl_a-hlix_arch_N"/>
</dbReference>
<keyword evidence="9 15" id="KW-0239">DNA-directed DNA polymerase</keyword>
<dbReference type="EC" id="2.7.7.7" evidence="2 14"/>
<keyword evidence="10 15" id="KW-0238">DNA-binding</keyword>
<keyword evidence="6 15" id="KW-0235">DNA replication</keyword>
<dbReference type="InterPro" id="IPR002298">
    <property type="entry name" value="DNA_polymerase_A"/>
</dbReference>
<reference evidence="18 19" key="1">
    <citation type="journal article" date="2018" name="Elife">
        <title>Discovery and characterization of a prevalent human gut bacterial enzyme sufficient for the inactivation of a family of plant toxins.</title>
        <authorList>
            <person name="Koppel N."/>
            <person name="Bisanz J.E."/>
            <person name="Pandelia M.E."/>
            <person name="Turnbaugh P.J."/>
            <person name="Balskus E.P."/>
        </authorList>
    </citation>
    <scope>NUCLEOTIDE SEQUENCE [LARGE SCALE GENOMIC DNA]</scope>
    <source>
        <strain evidence="19">anaerobia AP69FAA</strain>
    </source>
</reference>
<evidence type="ECO:0000256" key="10">
    <source>
        <dbReference type="ARBA" id="ARBA00023125"/>
    </source>
</evidence>
<dbReference type="Proteomes" id="UP000253792">
    <property type="component" value="Unassembled WGS sequence"/>
</dbReference>
<evidence type="ECO:0000256" key="7">
    <source>
        <dbReference type="ARBA" id="ARBA00022763"/>
    </source>
</evidence>
<comment type="function">
    <text evidence="13">In addition to polymerase activity, this DNA polymerase exhibits 3'-5' and 5'-3' exonuclease activity.</text>
</comment>
<evidence type="ECO:0000256" key="12">
    <source>
        <dbReference type="ARBA" id="ARBA00049244"/>
    </source>
</evidence>
<dbReference type="InterPro" id="IPR036279">
    <property type="entry name" value="5-3_exonuclease_C_sf"/>
</dbReference>
<dbReference type="SMART" id="SM00475">
    <property type="entry name" value="53EXOc"/>
    <property type="match status" value="1"/>
</dbReference>
<dbReference type="InterPro" id="IPR029060">
    <property type="entry name" value="PIN-like_dom_sf"/>
</dbReference>
<sequence>MPEKKVAVIDGNSLMHRAFHAVPPTMNAPDGTPTNAVFGFIAMLLKFIDISNPDAIVCAFDAGRPKFRTEALEQYKAQRPPMDPGLKAQFPIIEELLESMSIPVVRVMGWEGDDILGTVAARDEALGYRTLLVSGDKDVYQLCSELTHVVTTRKGITDVAIYGPGEVRERYGVEPSQFPDFLGLKGDSSDNIPGVPGVGDKTAAKLLGAYGSLEGIYEHIDELRGKQKERMEENRDAAFTSRKVATIVRDLDFPLDLEGAAFPAFSAQAVTEAFSKYRFNAHLTRVLKLVGEAPERASAAIEVGQVLHGEEAEKLVDAVLESGEQVGVAIVDPEQESLFGGGSVVAVSASQGCAVFTDDAAFSQLARLVAGGNFAAIDVKAAVHRVYPADNALPALVDDGQLMSMRAFDLGLAGYVLNSSVSEYTYDVLLDTYMGGVLPVAKTEEQRACAQAAAARTLVGPLTRALEDEGSERAYFDIDLPLVAVLAIMERTGAAIDVERLAQLGASTGEEIEGLRTQIFELAGQEFNVDSPKQLGHILFEVLGLPARKKTQRGYSTDAKVLKDLAETHELPALVLRYRELAKIKSTYIDALPRMRAGDGRVHSSFNETVTTTGRLSSSDPNLQNIPVRTQFGRHIRECFVPLEPGCKFLSADYSQIELRLLAHLSGDEALIQAFTSGADFHASTASRVFDVPIDQVTPEQRSRAKAVNFGIVYGQQAFGLAQSLGISIAEAKGMIDRYFEVHPGVRAYLDETVEQARANGYAQTMFGRKRHIPELRAANGNTRGFGERTAMNHPMQGSAADIIKLAMRQVQERLMEEGFKARLLVQVHDELDFSVPDGEVEALSAMVRDVMEHVAELKVPLLADISAADTWAEAH</sequence>
<keyword evidence="8 15" id="KW-0540">Nuclease</keyword>
<evidence type="ECO:0000256" key="3">
    <source>
        <dbReference type="ARBA" id="ARBA00020311"/>
    </source>
</evidence>
<dbReference type="SMART" id="SM00279">
    <property type="entry name" value="HhH2"/>
    <property type="match status" value="1"/>
</dbReference>
<dbReference type="CDD" id="cd09859">
    <property type="entry name" value="PIN_53EXO"/>
    <property type="match status" value="1"/>
</dbReference>
<keyword evidence="11 15" id="KW-0234">DNA repair</keyword>
<accession>A0A369L5C3</accession>
<evidence type="ECO:0000313" key="19">
    <source>
        <dbReference type="Proteomes" id="UP000253792"/>
    </source>
</evidence>
<dbReference type="InterPro" id="IPR002421">
    <property type="entry name" value="5-3_exonuclease"/>
</dbReference>
<gene>
    <name evidence="15" type="primary">polA</name>
    <name evidence="18" type="ORF">C1880_08935</name>
</gene>
<dbReference type="CDD" id="cd09898">
    <property type="entry name" value="H3TH_53EXO"/>
    <property type="match status" value="1"/>
</dbReference>
<dbReference type="Gene3D" id="3.30.420.10">
    <property type="entry name" value="Ribonuclease H-like superfamily/Ribonuclease H"/>
    <property type="match status" value="1"/>
</dbReference>
<keyword evidence="15" id="KW-0378">Hydrolase</keyword>
<keyword evidence="19" id="KW-1185">Reference proteome</keyword>